<dbReference type="WBParaSite" id="PSAMB.scaffold1440size31517.g13304.t1">
    <property type="protein sequence ID" value="PSAMB.scaffold1440size31517.g13304.t1"/>
    <property type="gene ID" value="PSAMB.scaffold1440size31517.g13304"/>
</dbReference>
<evidence type="ECO:0000313" key="4">
    <source>
        <dbReference type="WBParaSite" id="PSAMB.scaffold1440size31517.g13304.t1"/>
    </source>
</evidence>
<keyword evidence="3" id="KW-1185">Reference proteome</keyword>
<protein>
    <recommendedName>
        <fullName evidence="2">DUF7808 domain-containing protein</fullName>
    </recommendedName>
</protein>
<name>A0A914V1F1_9BILA</name>
<dbReference type="Proteomes" id="UP000887566">
    <property type="component" value="Unplaced"/>
</dbReference>
<keyword evidence="1" id="KW-0732">Signal</keyword>
<dbReference type="AlphaFoldDB" id="A0A914V1F1"/>
<evidence type="ECO:0000256" key="1">
    <source>
        <dbReference type="SAM" id="SignalP"/>
    </source>
</evidence>
<reference evidence="4" key="1">
    <citation type="submission" date="2022-11" db="UniProtKB">
        <authorList>
            <consortium name="WormBaseParasite"/>
        </authorList>
    </citation>
    <scope>IDENTIFICATION</scope>
</reference>
<dbReference type="Pfam" id="PF25096">
    <property type="entry name" value="DUF7808"/>
    <property type="match status" value="1"/>
</dbReference>
<sequence length="247" mass="27603">MPFSTTAVFCLFLSLSLLSSSFGSQQVFWRYLICKEAWPAVSDNQDAAPEPAASNSWAQPSQQYWHQVNPAPAPSAENWGPVPAERNAWITAPGARPPPAPAGQYSVWVPAPSSPKEWQPAAEPSPKWVRVRAPTPPTRCSLRLDDEPTADEAECFEETQELDGSLRVYCRLHCEQTPFGGEIFFIKEDSENTDCIKYVNYNVEIRGIDWYAWRSGSCLKQQISFRARCWPQQSAPITAPVPEPNGD</sequence>
<proteinExistence type="predicted"/>
<organism evidence="3 4">
    <name type="scientific">Plectus sambesii</name>
    <dbReference type="NCBI Taxonomy" id="2011161"/>
    <lineage>
        <taxon>Eukaryota</taxon>
        <taxon>Metazoa</taxon>
        <taxon>Ecdysozoa</taxon>
        <taxon>Nematoda</taxon>
        <taxon>Chromadorea</taxon>
        <taxon>Plectida</taxon>
        <taxon>Plectina</taxon>
        <taxon>Plectoidea</taxon>
        <taxon>Plectidae</taxon>
        <taxon>Plectus</taxon>
    </lineage>
</organism>
<feature type="chain" id="PRO_5037517511" description="DUF7808 domain-containing protein" evidence="1">
    <location>
        <begin position="24"/>
        <end position="247"/>
    </location>
</feature>
<evidence type="ECO:0000259" key="2">
    <source>
        <dbReference type="Pfam" id="PF25096"/>
    </source>
</evidence>
<dbReference type="PANTHER" id="PTHR34493">
    <property type="entry name" value="PROTEIN CBG13422-RELATED"/>
    <property type="match status" value="1"/>
</dbReference>
<dbReference type="InterPro" id="IPR056710">
    <property type="entry name" value="DUF7808"/>
</dbReference>
<evidence type="ECO:0000313" key="3">
    <source>
        <dbReference type="Proteomes" id="UP000887566"/>
    </source>
</evidence>
<feature type="signal peptide" evidence="1">
    <location>
        <begin position="1"/>
        <end position="23"/>
    </location>
</feature>
<accession>A0A914V1F1</accession>
<feature type="domain" description="DUF7808" evidence="2">
    <location>
        <begin position="137"/>
        <end position="230"/>
    </location>
</feature>